<evidence type="ECO:0000256" key="5">
    <source>
        <dbReference type="ARBA" id="ARBA00007837"/>
    </source>
</evidence>
<evidence type="ECO:0000256" key="8">
    <source>
        <dbReference type="ARBA" id="ARBA00022448"/>
    </source>
</evidence>
<evidence type="ECO:0000256" key="17">
    <source>
        <dbReference type="PIRNR" id="PIRNR000732"/>
    </source>
</evidence>
<feature type="compositionally biased region" description="Low complexity" evidence="21">
    <location>
        <begin position="38"/>
        <end position="49"/>
    </location>
</feature>
<evidence type="ECO:0000256" key="7">
    <source>
        <dbReference type="ARBA" id="ARBA00016544"/>
    </source>
</evidence>
<keyword evidence="25" id="KW-0670">Pyruvate</keyword>
<evidence type="ECO:0000256" key="20">
    <source>
        <dbReference type="PIRSR" id="PIRSR000732-3"/>
    </source>
</evidence>
<feature type="binding site" evidence="20">
    <location>
        <position position="486"/>
    </location>
    <ligand>
        <name>Mg(2+)</name>
        <dbReference type="ChEBI" id="CHEBI:18420"/>
    </ligand>
</feature>
<dbReference type="InterPro" id="IPR050499">
    <property type="entry name" value="PEP-utilizing_PTS_enzyme"/>
</dbReference>
<sequence length="627" mass="66352">MKSDLPPAAPAGGSTGGPVSGPDRGGSGGMPSPEPVNSSASASASGSGRALRGLGVSPGIAIGPAHVVESGAVAIPEYAIAPDAVEAEVARFNEAASKARRQIKKLKSKALVLPDSASEEIGFLLDAHLSMVTNSRLTRGVEHRIKQDRVNAEAAIQAEIAAIAATFAGMDDAYLAGRIDDIREVGRRLTRNLMKQEYRAFSSLPPGSIILAEELTPADTALLDPTVVGGFATVLGGAEGHTAILARSLGLPAVLGAPGLLAGVRNGVTVIVDGLQGRVLIDPPAEVLDDYGERRAARERERQGLKSLRKLPAVTRDGTAVTLMANLELPRDLDHALEHGAQGIGLLRTEFMFMNRDHLPDEDEQYGVLRTMIEGMGGRTVTARTMDLGGEKLAGWMAGRYGEPANPALGLRAIRLGLREPKLLETQLAAMLRAGAHGPLRILLPMIASVTEVQKVREMMGQVARRLRRRNIPIADPLPPVGVMVEVPGAALAADALAYAADFFSIGTNDLTQYTLAIDRADEQVATLYDPLHPAVLRLIQFTVEAALRARIPVSVCGEIAGDPRYTALLMGLGVRELSMAPLAVPAVKKRIRSLDLMEASKRARVIMDQSDSGRIATLLDDFNATL</sequence>
<evidence type="ECO:0000313" key="25">
    <source>
        <dbReference type="EMBL" id="KAA0597681.1"/>
    </source>
</evidence>
<organism evidence="25 26">
    <name type="scientific">Azospirillum lipoferum</name>
    <dbReference type="NCBI Taxonomy" id="193"/>
    <lineage>
        <taxon>Bacteria</taxon>
        <taxon>Pseudomonadati</taxon>
        <taxon>Pseudomonadota</taxon>
        <taxon>Alphaproteobacteria</taxon>
        <taxon>Rhodospirillales</taxon>
        <taxon>Azospirillaceae</taxon>
        <taxon>Azospirillum</taxon>
    </lineage>
</organism>
<name>A0A5A9GTA2_AZOLI</name>
<dbReference type="Gene3D" id="3.50.30.10">
    <property type="entry name" value="Phosphohistidine domain"/>
    <property type="match status" value="1"/>
</dbReference>
<keyword evidence="13 17" id="KW-0479">Metal-binding</keyword>
<feature type="binding site" evidence="20">
    <location>
        <position position="510"/>
    </location>
    <ligand>
        <name>Mg(2+)</name>
        <dbReference type="ChEBI" id="CHEBI:18420"/>
    </ligand>
</feature>
<dbReference type="PROSITE" id="PS00742">
    <property type="entry name" value="PEP_ENZYMES_2"/>
    <property type="match status" value="1"/>
</dbReference>
<evidence type="ECO:0000256" key="19">
    <source>
        <dbReference type="PIRSR" id="PIRSR000732-2"/>
    </source>
</evidence>
<feature type="binding site" evidence="19">
    <location>
        <position position="348"/>
    </location>
    <ligand>
        <name>phosphoenolpyruvate</name>
        <dbReference type="ChEBI" id="CHEBI:58702"/>
    </ligand>
</feature>
<dbReference type="InterPro" id="IPR006318">
    <property type="entry name" value="PTS_EI-like"/>
</dbReference>
<dbReference type="InterPro" id="IPR008731">
    <property type="entry name" value="PTS_EIN"/>
</dbReference>
<evidence type="ECO:0000256" key="2">
    <source>
        <dbReference type="ARBA" id="ARBA00001946"/>
    </source>
</evidence>
<dbReference type="SUPFAM" id="SSF47831">
    <property type="entry name" value="Enzyme I of the PEP:sugar phosphotransferase system HPr-binding (sub)domain"/>
    <property type="match status" value="1"/>
</dbReference>
<evidence type="ECO:0000256" key="21">
    <source>
        <dbReference type="SAM" id="MobiDB-lite"/>
    </source>
</evidence>
<dbReference type="PANTHER" id="PTHR46244">
    <property type="entry name" value="PHOSPHOENOLPYRUVATE-PROTEIN PHOSPHOTRANSFERASE"/>
    <property type="match status" value="1"/>
</dbReference>
<feature type="domain" description="PEP-utilising enzyme mobile" evidence="22">
    <location>
        <begin position="204"/>
        <end position="277"/>
    </location>
</feature>
<dbReference type="OrthoDB" id="9765468at2"/>
<dbReference type="Pfam" id="PF05524">
    <property type="entry name" value="PEP-utilisers_N"/>
    <property type="match status" value="1"/>
</dbReference>
<dbReference type="PANTHER" id="PTHR46244:SF3">
    <property type="entry name" value="PHOSPHOENOLPYRUVATE-PROTEIN PHOSPHOTRANSFERASE"/>
    <property type="match status" value="1"/>
</dbReference>
<keyword evidence="12 17" id="KW-0598">Phosphotransferase system</keyword>
<evidence type="ECO:0000256" key="6">
    <source>
        <dbReference type="ARBA" id="ARBA00012232"/>
    </source>
</evidence>
<keyword evidence="14 17" id="KW-0418">Kinase</keyword>
<feature type="binding site" evidence="19">
    <location>
        <position position="384"/>
    </location>
    <ligand>
        <name>phosphoenolpyruvate</name>
        <dbReference type="ChEBI" id="CHEBI:58702"/>
    </ligand>
</feature>
<comment type="catalytic activity">
    <reaction evidence="1 17">
        <text>L-histidyl-[protein] + phosphoenolpyruvate = N(pros)-phospho-L-histidyl-[protein] + pyruvate</text>
        <dbReference type="Rhea" id="RHEA:23880"/>
        <dbReference type="Rhea" id="RHEA-COMP:9745"/>
        <dbReference type="Rhea" id="RHEA-COMP:9746"/>
        <dbReference type="ChEBI" id="CHEBI:15361"/>
        <dbReference type="ChEBI" id="CHEBI:29979"/>
        <dbReference type="ChEBI" id="CHEBI:58702"/>
        <dbReference type="ChEBI" id="CHEBI:64837"/>
        <dbReference type="EC" id="2.7.3.9"/>
    </reaction>
</comment>
<comment type="function">
    <text evidence="3 17">General (non sugar-specific) component of the phosphoenolpyruvate-dependent sugar phosphotransferase system (sugar PTS). This major carbohydrate active-transport system catalyzes the phosphorylation of incoming sugar substrates concomitantly with their translocation across the cell membrane. Enzyme I transfers the phosphoryl group from phosphoenolpyruvate (PEP) to the phosphoryl carrier protein (HPr).</text>
</comment>
<dbReference type="GO" id="GO:0008965">
    <property type="term" value="F:phosphoenolpyruvate-protein phosphotransferase activity"/>
    <property type="evidence" value="ECO:0007669"/>
    <property type="project" value="UniProtKB-EC"/>
</dbReference>
<evidence type="ECO:0000256" key="11">
    <source>
        <dbReference type="ARBA" id="ARBA00022679"/>
    </source>
</evidence>
<feature type="domain" description="PEP-utilising enzyme C-terminal" evidence="23">
    <location>
        <begin position="304"/>
        <end position="596"/>
    </location>
</feature>
<dbReference type="EMBL" id="VTTN01000001">
    <property type="protein sequence ID" value="KAA0597681.1"/>
    <property type="molecule type" value="Genomic_DNA"/>
</dbReference>
<dbReference type="InterPro" id="IPR008279">
    <property type="entry name" value="PEP-util_enz_mobile_dom"/>
</dbReference>
<dbReference type="EC" id="2.7.3.9" evidence="6 17"/>
<dbReference type="GO" id="GO:0046872">
    <property type="term" value="F:metal ion binding"/>
    <property type="evidence" value="ECO:0007669"/>
    <property type="project" value="UniProtKB-KW"/>
</dbReference>
<dbReference type="PIRSF" id="PIRSF000732">
    <property type="entry name" value="PTS_enzyme_I"/>
    <property type="match status" value="1"/>
</dbReference>
<gene>
    <name evidence="25" type="primary">ptsP</name>
    <name evidence="25" type="ORF">FZ942_00855</name>
</gene>
<dbReference type="InterPro" id="IPR024692">
    <property type="entry name" value="PTS_EI"/>
</dbReference>
<feature type="compositionally biased region" description="Gly residues" evidence="21">
    <location>
        <begin position="13"/>
        <end position="29"/>
    </location>
</feature>
<dbReference type="Pfam" id="PF00391">
    <property type="entry name" value="PEP-utilizers"/>
    <property type="match status" value="1"/>
</dbReference>
<reference evidence="25 26" key="1">
    <citation type="submission" date="2019-08" db="EMBL/GenBank/DDBJ databases">
        <authorList>
            <person name="Grouzdev D."/>
            <person name="Tikhonova E."/>
            <person name="Kravchenko I."/>
        </authorList>
    </citation>
    <scope>NUCLEOTIDE SEQUENCE [LARGE SCALE GENOMIC DNA]</scope>
    <source>
        <strain evidence="25 26">59b</strain>
    </source>
</reference>
<keyword evidence="9 17" id="KW-0963">Cytoplasm</keyword>
<dbReference type="AlphaFoldDB" id="A0A5A9GTA2"/>
<feature type="binding site" evidence="19">
    <location>
        <begin position="509"/>
        <end position="510"/>
    </location>
    <ligand>
        <name>phosphoenolpyruvate</name>
        <dbReference type="ChEBI" id="CHEBI:58702"/>
    </ligand>
</feature>
<evidence type="ECO:0000256" key="18">
    <source>
        <dbReference type="PIRSR" id="PIRSR000732-1"/>
    </source>
</evidence>
<dbReference type="SUPFAM" id="SSF51621">
    <property type="entry name" value="Phosphoenolpyruvate/pyruvate domain"/>
    <property type="match status" value="1"/>
</dbReference>
<comment type="caution">
    <text evidence="25">The sequence shown here is derived from an EMBL/GenBank/DDBJ whole genome shotgun (WGS) entry which is preliminary data.</text>
</comment>
<dbReference type="RefSeq" id="WP_149229310.1">
    <property type="nucleotide sequence ID" value="NZ_JALJXJ010000003.1"/>
</dbReference>
<evidence type="ECO:0000256" key="10">
    <source>
        <dbReference type="ARBA" id="ARBA00022597"/>
    </source>
</evidence>
<dbReference type="InterPro" id="IPR023151">
    <property type="entry name" value="PEP_util_CS"/>
</dbReference>
<dbReference type="SUPFAM" id="SSF52009">
    <property type="entry name" value="Phosphohistidine domain"/>
    <property type="match status" value="1"/>
</dbReference>
<dbReference type="InterPro" id="IPR036618">
    <property type="entry name" value="PtsI_HPr-bd_sf"/>
</dbReference>
<dbReference type="PRINTS" id="PR01736">
    <property type="entry name" value="PHPHTRNFRASE"/>
</dbReference>
<dbReference type="InterPro" id="IPR015813">
    <property type="entry name" value="Pyrv/PenolPyrv_kinase-like_dom"/>
</dbReference>
<keyword evidence="15 17" id="KW-0460">Magnesium</keyword>
<evidence type="ECO:0000259" key="22">
    <source>
        <dbReference type="Pfam" id="PF00391"/>
    </source>
</evidence>
<keyword evidence="8 17" id="KW-0813">Transport</keyword>
<evidence type="ECO:0000256" key="14">
    <source>
        <dbReference type="ARBA" id="ARBA00022777"/>
    </source>
</evidence>
<dbReference type="Gene3D" id="3.20.20.60">
    <property type="entry name" value="Phosphoenolpyruvate-binding domains"/>
    <property type="match status" value="1"/>
</dbReference>
<dbReference type="GO" id="GO:0009401">
    <property type="term" value="P:phosphoenolpyruvate-dependent sugar phosphotransferase system"/>
    <property type="evidence" value="ECO:0007669"/>
    <property type="project" value="UniProtKB-KW"/>
</dbReference>
<evidence type="ECO:0000256" key="3">
    <source>
        <dbReference type="ARBA" id="ARBA00002728"/>
    </source>
</evidence>
<comment type="similarity">
    <text evidence="5 17">Belongs to the PEP-utilizing enzyme family.</text>
</comment>
<dbReference type="GO" id="GO:0005737">
    <property type="term" value="C:cytoplasm"/>
    <property type="evidence" value="ECO:0007669"/>
    <property type="project" value="UniProtKB-SubCell"/>
</dbReference>
<evidence type="ECO:0000256" key="13">
    <source>
        <dbReference type="ARBA" id="ARBA00022723"/>
    </source>
</evidence>
<comment type="cofactor">
    <cofactor evidence="2 17 20">
        <name>Mg(2+)</name>
        <dbReference type="ChEBI" id="CHEBI:18420"/>
    </cofactor>
</comment>
<keyword evidence="10 17" id="KW-0762">Sugar transport</keyword>
<feature type="region of interest" description="Disordered" evidence="21">
    <location>
        <begin position="1"/>
        <end position="49"/>
    </location>
</feature>
<evidence type="ECO:0000313" key="26">
    <source>
        <dbReference type="Proteomes" id="UP000324927"/>
    </source>
</evidence>
<dbReference type="InterPro" id="IPR036637">
    <property type="entry name" value="Phosphohistidine_dom_sf"/>
</dbReference>
<evidence type="ECO:0000259" key="23">
    <source>
        <dbReference type="Pfam" id="PF02896"/>
    </source>
</evidence>
<evidence type="ECO:0000256" key="15">
    <source>
        <dbReference type="ARBA" id="ARBA00022842"/>
    </source>
</evidence>
<keyword evidence="26" id="KW-1185">Reference proteome</keyword>
<feature type="domain" description="Phosphotransferase system enzyme I N-terminal" evidence="24">
    <location>
        <begin position="52"/>
        <end position="178"/>
    </location>
</feature>
<evidence type="ECO:0000256" key="9">
    <source>
        <dbReference type="ARBA" id="ARBA00022490"/>
    </source>
</evidence>
<evidence type="ECO:0000256" key="4">
    <source>
        <dbReference type="ARBA" id="ARBA00004496"/>
    </source>
</evidence>
<feature type="active site" description="Proton donor" evidence="18">
    <location>
        <position position="557"/>
    </location>
</feature>
<dbReference type="GO" id="GO:0016301">
    <property type="term" value="F:kinase activity"/>
    <property type="evidence" value="ECO:0007669"/>
    <property type="project" value="UniProtKB-KW"/>
</dbReference>
<evidence type="ECO:0000256" key="12">
    <source>
        <dbReference type="ARBA" id="ARBA00022683"/>
    </source>
</evidence>
<dbReference type="InterPro" id="IPR000121">
    <property type="entry name" value="PEP_util_C"/>
</dbReference>
<dbReference type="Gene3D" id="1.10.274.10">
    <property type="entry name" value="PtsI, HPr-binding domain"/>
    <property type="match status" value="1"/>
</dbReference>
<dbReference type="Pfam" id="PF02896">
    <property type="entry name" value="PEP-utilizers_C"/>
    <property type="match status" value="1"/>
</dbReference>
<feature type="active site" description="Tele-phosphohistidine intermediate" evidence="18">
    <location>
        <position position="241"/>
    </location>
</feature>
<evidence type="ECO:0000256" key="1">
    <source>
        <dbReference type="ARBA" id="ARBA00000683"/>
    </source>
</evidence>
<dbReference type="NCBIfam" id="TIGR01417">
    <property type="entry name" value="PTS_I_fam"/>
    <property type="match status" value="1"/>
</dbReference>
<dbReference type="InterPro" id="IPR040442">
    <property type="entry name" value="Pyrv_kinase-like_dom_sf"/>
</dbReference>
<feature type="binding site" evidence="19">
    <location>
        <position position="520"/>
    </location>
    <ligand>
        <name>phosphoenolpyruvate</name>
        <dbReference type="ChEBI" id="CHEBI:58702"/>
    </ligand>
</feature>
<evidence type="ECO:0000256" key="16">
    <source>
        <dbReference type="ARBA" id="ARBA00033235"/>
    </source>
</evidence>
<comment type="subcellular location">
    <subcellularLocation>
        <location evidence="4 17">Cytoplasm</location>
    </subcellularLocation>
</comment>
<proteinExistence type="inferred from homology"/>
<dbReference type="Proteomes" id="UP000324927">
    <property type="component" value="Unassembled WGS sequence"/>
</dbReference>
<protein>
    <recommendedName>
        <fullName evidence="7 17">Phosphoenolpyruvate-protein phosphotransferase</fullName>
        <ecNumber evidence="6 17">2.7.3.9</ecNumber>
    </recommendedName>
    <alternativeName>
        <fullName evidence="16 17">Phosphotransferase system, enzyme I</fullName>
    </alternativeName>
</protein>
<evidence type="ECO:0000259" key="24">
    <source>
        <dbReference type="Pfam" id="PF05524"/>
    </source>
</evidence>
<accession>A0A5A9GTA2</accession>
<keyword evidence="11 17" id="KW-0808">Transferase</keyword>